<dbReference type="Pfam" id="PF00072">
    <property type="entry name" value="Response_reg"/>
    <property type="match status" value="1"/>
</dbReference>
<evidence type="ECO:0000256" key="3">
    <source>
        <dbReference type="ARBA" id="ARBA00023015"/>
    </source>
</evidence>
<dbReference type="Gene3D" id="3.40.50.2300">
    <property type="match status" value="1"/>
</dbReference>
<name>A0A7V4U4Q5_CALAY</name>
<sequence length="231" mass="27040">MAKEKILVIEDDARISMGLEDDLRYEGYEVSCTPSAEEAIKTQEKNTFDLIILDIMLPGMDGFEFLRKIRNKGDNTPVIMLTAKNTEVDKIVGLEIGADDYVTKPFSTRELQARIKALLRRTRKNRNEVNELVRWTFGDIEVDFEKYEIRKRNKIIHLTAYEFSILKLFIQNRNKVLDRFYILDKVWGENVYVTTRSVDTYVAHLRKKLENNHNKPRYILSVHGVGYKFVG</sequence>
<feature type="DNA-binding region" description="OmpR/PhoB-type" evidence="7">
    <location>
        <begin position="132"/>
        <end position="231"/>
    </location>
</feature>
<evidence type="ECO:0000256" key="6">
    <source>
        <dbReference type="PROSITE-ProRule" id="PRU00169"/>
    </source>
</evidence>
<comment type="caution">
    <text evidence="10">The sequence shown here is derived from an EMBL/GenBank/DDBJ whole genome shotgun (WGS) entry which is preliminary data.</text>
</comment>
<dbReference type="Gene3D" id="1.10.10.10">
    <property type="entry name" value="Winged helix-like DNA-binding domain superfamily/Winged helix DNA-binding domain"/>
    <property type="match status" value="1"/>
</dbReference>
<feature type="domain" description="OmpR/PhoB-type" evidence="9">
    <location>
        <begin position="132"/>
        <end position="231"/>
    </location>
</feature>
<dbReference type="PANTHER" id="PTHR48111">
    <property type="entry name" value="REGULATOR OF RPOS"/>
    <property type="match status" value="1"/>
</dbReference>
<dbReference type="PANTHER" id="PTHR48111:SF40">
    <property type="entry name" value="PHOSPHATE REGULON TRANSCRIPTIONAL REGULATORY PROTEIN PHOB"/>
    <property type="match status" value="1"/>
</dbReference>
<dbReference type="AlphaFoldDB" id="A0A7V4U4Q5"/>
<gene>
    <name evidence="10" type="ORF">ENK44_16735</name>
</gene>
<feature type="domain" description="Response regulatory" evidence="8">
    <location>
        <begin position="5"/>
        <end position="119"/>
    </location>
</feature>
<evidence type="ECO:0000259" key="9">
    <source>
        <dbReference type="PROSITE" id="PS51755"/>
    </source>
</evidence>
<dbReference type="PROSITE" id="PS51755">
    <property type="entry name" value="OMPR_PHOB"/>
    <property type="match status" value="1"/>
</dbReference>
<dbReference type="GO" id="GO:0000976">
    <property type="term" value="F:transcription cis-regulatory region binding"/>
    <property type="evidence" value="ECO:0007669"/>
    <property type="project" value="TreeGrafter"/>
</dbReference>
<protein>
    <submittedName>
        <fullName evidence="10">Response regulator transcription factor</fullName>
    </submittedName>
</protein>
<dbReference type="Gene3D" id="6.10.250.690">
    <property type="match status" value="1"/>
</dbReference>
<dbReference type="InterPro" id="IPR036388">
    <property type="entry name" value="WH-like_DNA-bd_sf"/>
</dbReference>
<dbReference type="GO" id="GO:0006355">
    <property type="term" value="P:regulation of DNA-templated transcription"/>
    <property type="evidence" value="ECO:0007669"/>
    <property type="project" value="InterPro"/>
</dbReference>
<dbReference type="SUPFAM" id="SSF52172">
    <property type="entry name" value="CheY-like"/>
    <property type="match status" value="1"/>
</dbReference>
<keyword evidence="5" id="KW-0804">Transcription</keyword>
<evidence type="ECO:0000313" key="10">
    <source>
        <dbReference type="EMBL" id="HGY57357.1"/>
    </source>
</evidence>
<accession>A0A7V4U4Q5</accession>
<keyword evidence="4 7" id="KW-0238">DNA-binding</keyword>
<keyword evidence="3" id="KW-0805">Transcription regulation</keyword>
<dbReference type="SMART" id="SM00448">
    <property type="entry name" value="REC"/>
    <property type="match status" value="1"/>
</dbReference>
<dbReference type="FunFam" id="3.40.50.2300:FF:000001">
    <property type="entry name" value="DNA-binding response regulator PhoB"/>
    <property type="match status" value="1"/>
</dbReference>
<dbReference type="InterPro" id="IPR039420">
    <property type="entry name" value="WalR-like"/>
</dbReference>
<keyword evidence="2" id="KW-0902">Two-component regulatory system</keyword>
<dbReference type="SUPFAM" id="SSF46894">
    <property type="entry name" value="C-terminal effector domain of the bipartite response regulators"/>
    <property type="match status" value="1"/>
</dbReference>
<dbReference type="GO" id="GO:0000156">
    <property type="term" value="F:phosphorelay response regulator activity"/>
    <property type="evidence" value="ECO:0007669"/>
    <property type="project" value="TreeGrafter"/>
</dbReference>
<evidence type="ECO:0000256" key="4">
    <source>
        <dbReference type="ARBA" id="ARBA00023125"/>
    </source>
</evidence>
<proteinExistence type="predicted"/>
<evidence type="ECO:0000256" key="5">
    <source>
        <dbReference type="ARBA" id="ARBA00023163"/>
    </source>
</evidence>
<dbReference type="PROSITE" id="PS50110">
    <property type="entry name" value="RESPONSE_REGULATORY"/>
    <property type="match status" value="1"/>
</dbReference>
<dbReference type="GO" id="GO:0005829">
    <property type="term" value="C:cytosol"/>
    <property type="evidence" value="ECO:0007669"/>
    <property type="project" value="TreeGrafter"/>
</dbReference>
<organism evidence="10">
    <name type="scientific">Caldithrix abyssi</name>
    <dbReference type="NCBI Taxonomy" id="187145"/>
    <lineage>
        <taxon>Bacteria</taxon>
        <taxon>Pseudomonadati</taxon>
        <taxon>Calditrichota</taxon>
        <taxon>Calditrichia</taxon>
        <taxon>Calditrichales</taxon>
        <taxon>Calditrichaceae</taxon>
        <taxon>Caldithrix</taxon>
    </lineage>
</organism>
<dbReference type="GO" id="GO:0032993">
    <property type="term" value="C:protein-DNA complex"/>
    <property type="evidence" value="ECO:0007669"/>
    <property type="project" value="TreeGrafter"/>
</dbReference>
<feature type="modified residue" description="4-aspartylphosphate" evidence="6">
    <location>
        <position position="54"/>
    </location>
</feature>
<dbReference type="CDD" id="cd17574">
    <property type="entry name" value="REC_OmpR"/>
    <property type="match status" value="1"/>
</dbReference>
<evidence type="ECO:0000256" key="7">
    <source>
        <dbReference type="PROSITE-ProRule" id="PRU01091"/>
    </source>
</evidence>
<reference evidence="10" key="1">
    <citation type="journal article" date="2020" name="mSystems">
        <title>Genome- and Community-Level Interaction Insights into Carbon Utilization and Element Cycling Functions of Hydrothermarchaeota in Hydrothermal Sediment.</title>
        <authorList>
            <person name="Zhou Z."/>
            <person name="Liu Y."/>
            <person name="Xu W."/>
            <person name="Pan J."/>
            <person name="Luo Z.H."/>
            <person name="Li M."/>
        </authorList>
    </citation>
    <scope>NUCLEOTIDE SEQUENCE [LARGE SCALE GENOMIC DNA]</scope>
    <source>
        <strain evidence="10">HyVt-577</strain>
    </source>
</reference>
<dbReference type="InterPro" id="IPR016032">
    <property type="entry name" value="Sig_transdc_resp-reg_C-effctor"/>
</dbReference>
<dbReference type="CDD" id="cd00383">
    <property type="entry name" value="trans_reg_C"/>
    <property type="match status" value="1"/>
</dbReference>
<dbReference type="EMBL" id="DRQG01000154">
    <property type="protein sequence ID" value="HGY57357.1"/>
    <property type="molecule type" value="Genomic_DNA"/>
</dbReference>
<dbReference type="Pfam" id="PF00486">
    <property type="entry name" value="Trans_reg_C"/>
    <property type="match status" value="1"/>
</dbReference>
<evidence type="ECO:0000256" key="1">
    <source>
        <dbReference type="ARBA" id="ARBA00022553"/>
    </source>
</evidence>
<keyword evidence="1 6" id="KW-0597">Phosphoprotein</keyword>
<dbReference type="InterPro" id="IPR011006">
    <property type="entry name" value="CheY-like_superfamily"/>
</dbReference>
<dbReference type="SMART" id="SM00862">
    <property type="entry name" value="Trans_reg_C"/>
    <property type="match status" value="1"/>
</dbReference>
<dbReference type="Proteomes" id="UP000885779">
    <property type="component" value="Unassembled WGS sequence"/>
</dbReference>
<dbReference type="InterPro" id="IPR001867">
    <property type="entry name" value="OmpR/PhoB-type_DNA-bd"/>
</dbReference>
<evidence type="ECO:0000259" key="8">
    <source>
        <dbReference type="PROSITE" id="PS50110"/>
    </source>
</evidence>
<dbReference type="InterPro" id="IPR001789">
    <property type="entry name" value="Sig_transdc_resp-reg_receiver"/>
</dbReference>
<evidence type="ECO:0000256" key="2">
    <source>
        <dbReference type="ARBA" id="ARBA00023012"/>
    </source>
</evidence>